<dbReference type="Proteomes" id="UP000747399">
    <property type="component" value="Unassembled WGS sequence"/>
</dbReference>
<dbReference type="EMBL" id="BNCO01000008">
    <property type="protein sequence ID" value="GIL49894.1"/>
    <property type="molecule type" value="Genomic_DNA"/>
</dbReference>
<reference evidence="2" key="1">
    <citation type="journal article" date="2021" name="Proc. Natl. Acad. Sci. U.S.A.">
        <title>Three genomes in the algal genus Volvox reveal the fate of a haploid sex-determining region after a transition to homothallism.</title>
        <authorList>
            <person name="Yamamoto K."/>
            <person name="Hamaji T."/>
            <person name="Kawai-Toyooka H."/>
            <person name="Matsuzaki R."/>
            <person name="Takahashi F."/>
            <person name="Nishimura Y."/>
            <person name="Kawachi M."/>
            <person name="Noguchi H."/>
            <person name="Minakuchi Y."/>
            <person name="Umen J.G."/>
            <person name="Toyoda A."/>
            <person name="Nozaki H."/>
        </authorList>
    </citation>
    <scope>NUCLEOTIDE SEQUENCE</scope>
    <source>
        <strain evidence="2">NIES-3780</strain>
    </source>
</reference>
<dbReference type="AlphaFoldDB" id="A0A8J4EWR4"/>
<keyword evidence="1" id="KW-0812">Transmembrane</keyword>
<evidence type="ECO:0000313" key="3">
    <source>
        <dbReference type="Proteomes" id="UP000747399"/>
    </source>
</evidence>
<keyword evidence="1" id="KW-0472">Membrane</keyword>
<sequence length="293" mass="30775">MYSHTLPTPPKSGAAFRVRPSNSLHGWPWRRWAMNRNKSPCASDLSLTCKSGLPTCSGSGSMEAFTRAGSDRVLDAVRKAVGRVPDGLLDASTVQQQPAGSPPTMSEYRSAGGNGMGGAGAAGLGGGQDADGYHEEDDPYAAIRPDGGHAMRWWTYAFAAMLAVGGLLTTIWTGSLEPLQLGWAAAAMLVLSGAAMSRIDSAPGALGVKLAWAVCALIVLKEAARSRLLNSPGWSALGLTALATCVGYMLTDMSALDDMALPSNPGSVFKSPDIADRSRVWEEWGYGQVQMRV</sequence>
<name>A0A8J4EWR4_9CHLO</name>
<organism evidence="2 3">
    <name type="scientific">Volvox africanus</name>
    <dbReference type="NCBI Taxonomy" id="51714"/>
    <lineage>
        <taxon>Eukaryota</taxon>
        <taxon>Viridiplantae</taxon>
        <taxon>Chlorophyta</taxon>
        <taxon>core chlorophytes</taxon>
        <taxon>Chlorophyceae</taxon>
        <taxon>CS clade</taxon>
        <taxon>Chlamydomonadales</taxon>
        <taxon>Volvocaceae</taxon>
        <taxon>Volvox</taxon>
    </lineage>
</organism>
<proteinExistence type="predicted"/>
<gene>
    <name evidence="2" type="ORF">Vafri_6208</name>
</gene>
<feature type="transmembrane region" description="Helical" evidence="1">
    <location>
        <begin position="232"/>
        <end position="251"/>
    </location>
</feature>
<evidence type="ECO:0000256" key="1">
    <source>
        <dbReference type="SAM" id="Phobius"/>
    </source>
</evidence>
<keyword evidence="1" id="KW-1133">Transmembrane helix</keyword>
<evidence type="ECO:0000313" key="2">
    <source>
        <dbReference type="EMBL" id="GIL49894.1"/>
    </source>
</evidence>
<feature type="transmembrane region" description="Helical" evidence="1">
    <location>
        <begin position="153"/>
        <end position="172"/>
    </location>
</feature>
<protein>
    <submittedName>
        <fullName evidence="2">Uncharacterized protein</fullName>
    </submittedName>
</protein>
<keyword evidence="3" id="KW-1185">Reference proteome</keyword>
<comment type="caution">
    <text evidence="2">The sequence shown here is derived from an EMBL/GenBank/DDBJ whole genome shotgun (WGS) entry which is preliminary data.</text>
</comment>
<feature type="transmembrane region" description="Helical" evidence="1">
    <location>
        <begin position="202"/>
        <end position="220"/>
    </location>
</feature>
<accession>A0A8J4EWR4</accession>